<organism evidence="2 3">
    <name type="scientific">Rattus norvegicus</name>
    <name type="common">Rat</name>
    <dbReference type="NCBI Taxonomy" id="10116"/>
    <lineage>
        <taxon>Eukaryota</taxon>
        <taxon>Metazoa</taxon>
        <taxon>Chordata</taxon>
        <taxon>Craniata</taxon>
        <taxon>Vertebrata</taxon>
        <taxon>Euteleostomi</taxon>
        <taxon>Mammalia</taxon>
        <taxon>Eutheria</taxon>
        <taxon>Euarchontoglires</taxon>
        <taxon>Glires</taxon>
        <taxon>Rodentia</taxon>
        <taxon>Myomorpha</taxon>
        <taxon>Muroidea</taxon>
        <taxon>Muridae</taxon>
        <taxon>Murinae</taxon>
        <taxon>Rattus</taxon>
    </lineage>
</organism>
<dbReference type="AlphaFoldDB" id="A6IS65"/>
<name>A6IS65_RAT</name>
<gene>
    <name evidence="2" type="ORF">rCG_31153</name>
</gene>
<sequence>MPLSGKLLDQSSGSPRLHTENNIKATVSAWREGGGRV</sequence>
<evidence type="ECO:0000256" key="1">
    <source>
        <dbReference type="SAM" id="MobiDB-lite"/>
    </source>
</evidence>
<dbReference type="Proteomes" id="UP000234681">
    <property type="component" value="Chromosome 5"/>
</dbReference>
<dbReference type="EMBL" id="CH473968">
    <property type="protein sequence ID" value="EDL80416.1"/>
    <property type="molecule type" value="Genomic_DNA"/>
</dbReference>
<accession>A6IS65</accession>
<feature type="region of interest" description="Disordered" evidence="1">
    <location>
        <begin position="1"/>
        <end position="37"/>
    </location>
</feature>
<proteinExistence type="predicted"/>
<reference evidence="3" key="1">
    <citation type="submission" date="2005-09" db="EMBL/GenBank/DDBJ databases">
        <authorList>
            <person name="Mural R.J."/>
            <person name="Li P.W."/>
            <person name="Adams M.D."/>
            <person name="Amanatides P.G."/>
            <person name="Baden-Tillson H."/>
            <person name="Barnstead M."/>
            <person name="Chin S.H."/>
            <person name="Dew I."/>
            <person name="Evans C.A."/>
            <person name="Ferriera S."/>
            <person name="Flanigan M."/>
            <person name="Fosler C."/>
            <person name="Glodek A."/>
            <person name="Gu Z."/>
            <person name="Holt R.A."/>
            <person name="Jennings D."/>
            <person name="Kraft C.L."/>
            <person name="Lu F."/>
            <person name="Nguyen T."/>
            <person name="Nusskern D.R."/>
            <person name="Pfannkoch C.M."/>
            <person name="Sitter C."/>
            <person name="Sutton G.G."/>
            <person name="Venter J.C."/>
            <person name="Wang Z."/>
            <person name="Woodage T."/>
            <person name="Zheng X.H."/>
            <person name="Zhong F."/>
        </authorList>
    </citation>
    <scope>NUCLEOTIDE SEQUENCE [LARGE SCALE GENOMIC DNA]</scope>
    <source>
        <strain>BN</strain>
        <strain evidence="3">Sprague-Dawley</strain>
    </source>
</reference>
<evidence type="ECO:0000313" key="2">
    <source>
        <dbReference type="EMBL" id="EDL80416.1"/>
    </source>
</evidence>
<feature type="compositionally biased region" description="Polar residues" evidence="1">
    <location>
        <begin position="9"/>
        <end position="25"/>
    </location>
</feature>
<protein>
    <submittedName>
        <fullName evidence="2">RCG31153</fullName>
    </submittedName>
</protein>
<evidence type="ECO:0000313" key="3">
    <source>
        <dbReference type="Proteomes" id="UP000234681"/>
    </source>
</evidence>